<name>A0ABY5JQE0_9BACI</name>
<keyword evidence="3 7" id="KW-0347">Helicase</keyword>
<accession>A0ABY5JQE0</accession>
<gene>
    <name evidence="7" type="ORF">NP439_21080</name>
</gene>
<evidence type="ECO:0000259" key="6">
    <source>
        <dbReference type="PROSITE" id="PS51194"/>
    </source>
</evidence>
<protein>
    <submittedName>
        <fullName evidence="7">DEAD/DEAH box helicase family protein</fullName>
    </submittedName>
</protein>
<evidence type="ECO:0000313" key="8">
    <source>
        <dbReference type="Proteomes" id="UP001059773"/>
    </source>
</evidence>
<dbReference type="SUPFAM" id="SSF52540">
    <property type="entry name" value="P-loop containing nucleoside triphosphate hydrolases"/>
    <property type="match status" value="1"/>
</dbReference>
<dbReference type="SMART" id="SM00487">
    <property type="entry name" value="DEXDc"/>
    <property type="match status" value="1"/>
</dbReference>
<dbReference type="InterPro" id="IPR050615">
    <property type="entry name" value="ATP-dep_DNA_Helicase"/>
</dbReference>
<dbReference type="Proteomes" id="UP001059773">
    <property type="component" value="Chromosome"/>
</dbReference>
<evidence type="ECO:0000259" key="5">
    <source>
        <dbReference type="PROSITE" id="PS51192"/>
    </source>
</evidence>
<sequence>MSFQTLDLQYKYRSSHHKIHEDFYQKCLQEAVKYDRAVGYFTSNSLSLLAEGLEMFLEKSGVIRIIANPHLTKEDVEAIEFGYKAKYDIVMESMLRELELSRKTIEEDALNTLAWLIYKGQLEIKIAFTKNNSIYHEKFGIFYDHEGNRIAFSGSANETAGGIRDNFEKIDVFFKQHDMERINDMEQDFEDLWNDSTPNLSVIEIPAIIKEKLLTYRKGSKPMSSKPEHIKPRPYQEEAIQAVKNNHWHGILEMATGTGKTITSLLISKAFLKEKGRMFLVIIVPFTHLIEQWIENCEMMGFTHITKCYGSKKKWSSQLQTDIRDFNVGVMDRHVAITTYRSAASAAFNDLIAKLRKDSFLISDECHYFGVKSLRKNKLGNMEAKVGLSATPQRWWDDAGTEYIESFFGPPVYQYDMKTAIQNGALTEYSYHPVQTEFNEDELQRYEQLTKRLIHLYSDEKANKEEISEVNRKRSLIISKAENKKEVLFSIFDKKERESVSHTLVYCAPGEIEIITKSLAELGYRVHRFDSEIQLNERMKILEAFDRGTIQILVAIKCLDEGVDVPSTKVAYFLASTSNPREFVQRRGRILRAHADKNIASIYDFIVLPSLANDQMYKSIASKELPRFSEFSRFAINNYNARQEIGKYLVPFHLEYLMDKLPWEVYNEFQQMEGNDENNEGIRPKNQ</sequence>
<evidence type="ECO:0000256" key="3">
    <source>
        <dbReference type="ARBA" id="ARBA00022806"/>
    </source>
</evidence>
<evidence type="ECO:0000256" key="2">
    <source>
        <dbReference type="ARBA" id="ARBA00022801"/>
    </source>
</evidence>
<dbReference type="SUPFAM" id="SSF56024">
    <property type="entry name" value="Phospholipase D/nuclease"/>
    <property type="match status" value="1"/>
</dbReference>
<proteinExistence type="predicted"/>
<dbReference type="InterPro" id="IPR025202">
    <property type="entry name" value="PLD-like_dom"/>
</dbReference>
<dbReference type="PROSITE" id="PS51194">
    <property type="entry name" value="HELICASE_CTER"/>
    <property type="match status" value="1"/>
</dbReference>
<keyword evidence="2" id="KW-0378">Hydrolase</keyword>
<evidence type="ECO:0000313" key="7">
    <source>
        <dbReference type="EMBL" id="UUI02505.1"/>
    </source>
</evidence>
<dbReference type="InterPro" id="IPR001650">
    <property type="entry name" value="Helicase_C-like"/>
</dbReference>
<dbReference type="PROSITE" id="PS51192">
    <property type="entry name" value="HELICASE_ATP_BIND_1"/>
    <property type="match status" value="1"/>
</dbReference>
<dbReference type="InterPro" id="IPR014001">
    <property type="entry name" value="Helicase_ATP-bd"/>
</dbReference>
<dbReference type="SMART" id="SM00490">
    <property type="entry name" value="HELICc"/>
    <property type="match status" value="1"/>
</dbReference>
<dbReference type="Gene3D" id="3.30.870.10">
    <property type="entry name" value="Endonuclease Chain A"/>
    <property type="match status" value="1"/>
</dbReference>
<dbReference type="InterPro" id="IPR027417">
    <property type="entry name" value="P-loop_NTPase"/>
</dbReference>
<dbReference type="Pfam" id="PF00271">
    <property type="entry name" value="Helicase_C"/>
    <property type="match status" value="1"/>
</dbReference>
<dbReference type="RefSeq" id="WP_256707741.1">
    <property type="nucleotide sequence ID" value="NZ_CP101914.1"/>
</dbReference>
<dbReference type="Pfam" id="PF04851">
    <property type="entry name" value="ResIII"/>
    <property type="match status" value="1"/>
</dbReference>
<reference evidence="7" key="1">
    <citation type="submission" date="2022-07" db="EMBL/GenBank/DDBJ databases">
        <title>FELIX.</title>
        <authorList>
            <person name="Wan K.H."/>
            <person name="Park S."/>
            <person name="Lawrence Q."/>
            <person name="Eichenberger J.P."/>
            <person name="Booth B.W."/>
            <person name="Piaggio A.J."/>
            <person name="Chandler J.C."/>
            <person name="Franklin A.B."/>
            <person name="Celniker S.E."/>
        </authorList>
    </citation>
    <scope>NUCLEOTIDE SEQUENCE</scope>
    <source>
        <strain evidence="7">QA-1986 374</strain>
    </source>
</reference>
<keyword evidence="8" id="KW-1185">Reference proteome</keyword>
<evidence type="ECO:0000256" key="1">
    <source>
        <dbReference type="ARBA" id="ARBA00022741"/>
    </source>
</evidence>
<dbReference type="EMBL" id="CP101914">
    <property type="protein sequence ID" value="UUI02505.1"/>
    <property type="molecule type" value="Genomic_DNA"/>
</dbReference>
<keyword evidence="4" id="KW-0067">ATP-binding</keyword>
<evidence type="ECO:0000256" key="4">
    <source>
        <dbReference type="ARBA" id="ARBA00022840"/>
    </source>
</evidence>
<dbReference type="PANTHER" id="PTHR11274:SF0">
    <property type="entry name" value="GENERAL TRANSCRIPTION AND DNA REPAIR FACTOR IIH HELICASE SUBUNIT XPB"/>
    <property type="match status" value="1"/>
</dbReference>
<dbReference type="PANTHER" id="PTHR11274">
    <property type="entry name" value="RAD25/XP-B DNA REPAIR HELICASE"/>
    <property type="match status" value="1"/>
</dbReference>
<dbReference type="CDD" id="cd09179">
    <property type="entry name" value="PLDc_N_DEXD_a"/>
    <property type="match status" value="1"/>
</dbReference>
<feature type="domain" description="Helicase ATP-binding" evidence="5">
    <location>
        <begin position="241"/>
        <end position="410"/>
    </location>
</feature>
<dbReference type="InterPro" id="IPR006935">
    <property type="entry name" value="Helicase/UvrB_N"/>
</dbReference>
<keyword evidence="1" id="KW-0547">Nucleotide-binding</keyword>
<organism evidence="7 8">
    <name type="scientific">Oceanobacillus jeddahense</name>
    <dbReference type="NCBI Taxonomy" id="1462527"/>
    <lineage>
        <taxon>Bacteria</taxon>
        <taxon>Bacillati</taxon>
        <taxon>Bacillota</taxon>
        <taxon>Bacilli</taxon>
        <taxon>Bacillales</taxon>
        <taxon>Bacillaceae</taxon>
        <taxon>Oceanobacillus</taxon>
    </lineage>
</organism>
<dbReference type="Gene3D" id="3.40.50.300">
    <property type="entry name" value="P-loop containing nucleotide triphosphate hydrolases"/>
    <property type="match status" value="2"/>
</dbReference>
<dbReference type="Pfam" id="PF13091">
    <property type="entry name" value="PLDc_2"/>
    <property type="match status" value="1"/>
</dbReference>
<feature type="domain" description="Helicase C-terminal" evidence="6">
    <location>
        <begin position="462"/>
        <end position="633"/>
    </location>
</feature>
<dbReference type="GO" id="GO:0004386">
    <property type="term" value="F:helicase activity"/>
    <property type="evidence" value="ECO:0007669"/>
    <property type="project" value="UniProtKB-KW"/>
</dbReference>